<accession>A0AAU0UL61</accession>
<dbReference type="GO" id="GO:0045333">
    <property type="term" value="P:cellular respiration"/>
    <property type="evidence" value="ECO:0007669"/>
    <property type="project" value="UniProtKB-ARBA"/>
</dbReference>
<keyword evidence="8" id="KW-0411">Iron-sulfur</keyword>
<feature type="domain" description="Pyruvate ferredoxin oxidoreductase beta subunit C-terminal" evidence="11">
    <location>
        <begin position="199"/>
        <end position="258"/>
    </location>
</feature>
<evidence type="ECO:0000256" key="3">
    <source>
        <dbReference type="ARBA" id="ARBA00001966"/>
    </source>
</evidence>
<keyword evidence="4" id="KW-0479">Metal-binding</keyword>
<organism evidence="12 13">
    <name type="scientific">Metallumcola ferriviriculae</name>
    <dbReference type="NCBI Taxonomy" id="3039180"/>
    <lineage>
        <taxon>Bacteria</taxon>
        <taxon>Bacillati</taxon>
        <taxon>Bacillota</taxon>
        <taxon>Clostridia</taxon>
        <taxon>Neomoorellales</taxon>
        <taxon>Desulfitibacteraceae</taxon>
        <taxon>Metallumcola</taxon>
    </lineage>
</organism>
<evidence type="ECO:0000313" key="13">
    <source>
        <dbReference type="Proteomes" id="UP001329915"/>
    </source>
</evidence>
<dbReference type="Gene3D" id="3.40.50.970">
    <property type="match status" value="1"/>
</dbReference>
<evidence type="ECO:0000256" key="9">
    <source>
        <dbReference type="ARBA" id="ARBA00023052"/>
    </source>
</evidence>
<dbReference type="GO" id="GO:0016625">
    <property type="term" value="F:oxidoreductase activity, acting on the aldehyde or oxo group of donors, iron-sulfur protein as acceptor"/>
    <property type="evidence" value="ECO:0007669"/>
    <property type="project" value="UniProtKB-ARBA"/>
</dbReference>
<dbReference type="SUPFAM" id="SSF52518">
    <property type="entry name" value="Thiamin diphosphate-binding fold (THDP-binding)"/>
    <property type="match status" value="1"/>
</dbReference>
<evidence type="ECO:0000256" key="1">
    <source>
        <dbReference type="ARBA" id="ARBA00001946"/>
    </source>
</evidence>
<evidence type="ECO:0000256" key="8">
    <source>
        <dbReference type="ARBA" id="ARBA00023014"/>
    </source>
</evidence>
<keyword evidence="6" id="KW-0560">Oxidoreductase</keyword>
<dbReference type="GO" id="GO:0051536">
    <property type="term" value="F:iron-sulfur cluster binding"/>
    <property type="evidence" value="ECO:0007669"/>
    <property type="project" value="UniProtKB-KW"/>
</dbReference>
<dbReference type="InterPro" id="IPR029061">
    <property type="entry name" value="THDP-binding"/>
</dbReference>
<keyword evidence="7" id="KW-0408">Iron</keyword>
<evidence type="ECO:0000256" key="4">
    <source>
        <dbReference type="ARBA" id="ARBA00022723"/>
    </source>
</evidence>
<keyword evidence="9" id="KW-0786">Thiamine pyrophosphate</keyword>
<protein>
    <submittedName>
        <fullName evidence="12">2-oxoacid:ferredoxin oxidoreductase subunit beta</fullName>
    </submittedName>
</protein>
<dbReference type="Pfam" id="PF12367">
    <property type="entry name" value="PFO_beta_C"/>
    <property type="match status" value="1"/>
</dbReference>
<dbReference type="AlphaFoldDB" id="A0AAU0UL61"/>
<name>A0AAU0UL61_9FIRM</name>
<dbReference type="Pfam" id="PF02775">
    <property type="entry name" value="TPP_enzyme_C"/>
    <property type="match status" value="1"/>
</dbReference>
<dbReference type="GO" id="GO:0030976">
    <property type="term" value="F:thiamine pyrophosphate binding"/>
    <property type="evidence" value="ECO:0007669"/>
    <property type="project" value="InterPro"/>
</dbReference>
<dbReference type="Proteomes" id="UP001329915">
    <property type="component" value="Chromosome"/>
</dbReference>
<dbReference type="PANTHER" id="PTHR48084">
    <property type="entry name" value="2-OXOGLUTARATE OXIDOREDUCTASE SUBUNIT KORB-RELATED"/>
    <property type="match status" value="1"/>
</dbReference>
<keyword evidence="13" id="KW-1185">Reference proteome</keyword>
<comment type="cofactor">
    <cofactor evidence="2">
        <name>thiamine diphosphate</name>
        <dbReference type="ChEBI" id="CHEBI:58937"/>
    </cofactor>
</comment>
<reference evidence="12 13" key="1">
    <citation type="submission" date="2023-04" db="EMBL/GenBank/DDBJ databases">
        <authorList>
            <person name="Hsu D."/>
        </authorList>
    </citation>
    <scope>NUCLEOTIDE SEQUENCE [LARGE SCALE GENOMIC DNA]</scope>
    <source>
        <strain evidence="12 13">MK1</strain>
    </source>
</reference>
<comment type="cofactor">
    <cofactor evidence="3">
        <name>[4Fe-4S] cluster</name>
        <dbReference type="ChEBI" id="CHEBI:49883"/>
    </cofactor>
</comment>
<sequence>MVEAKEFIQSVKPNWCPGCGGFSVLNALTRSFSELDLEPHNIAAITGIGCSGRISGYLYSYGFHAIHGRALPVAQGVKLANNNLTVVAVGGDGDGLGIGLNHLMHAMRRNVDITYVIIDNHIYGLTKGQTSPTSPTGTVSKTTPGGSVEEVVPPLQLALSAGVGFLAQGYSGDPKQLARLIQAGIKYKGFSLIVALSTCVTYNKVNTMKWYRERLYNLEKDQGYSPDDRLKAINVVAEKNELVTGIVYQKEKQRYGKLLTRSGDAVPVHQDLTADKQLLDKLMTEFV</sequence>
<dbReference type="RefSeq" id="WP_366924663.1">
    <property type="nucleotide sequence ID" value="NZ_CP121694.1"/>
</dbReference>
<dbReference type="PANTHER" id="PTHR48084:SF4">
    <property type="entry name" value="2-OXOGLUTARATE OXIDOREDUCTASE SUBUNIT KORB"/>
    <property type="match status" value="1"/>
</dbReference>
<evidence type="ECO:0000256" key="6">
    <source>
        <dbReference type="ARBA" id="ARBA00023002"/>
    </source>
</evidence>
<evidence type="ECO:0000259" key="11">
    <source>
        <dbReference type="Pfam" id="PF12367"/>
    </source>
</evidence>
<dbReference type="GO" id="GO:0046872">
    <property type="term" value="F:metal ion binding"/>
    <property type="evidence" value="ECO:0007669"/>
    <property type="project" value="UniProtKB-KW"/>
</dbReference>
<dbReference type="EMBL" id="CP121694">
    <property type="protein sequence ID" value="WRO21836.1"/>
    <property type="molecule type" value="Genomic_DNA"/>
</dbReference>
<proteinExistence type="predicted"/>
<dbReference type="KEGG" id="dbc:MFMK1_001657"/>
<dbReference type="InterPro" id="IPR011896">
    <property type="entry name" value="OFOB"/>
</dbReference>
<dbReference type="InterPro" id="IPR032686">
    <property type="entry name" value="PFO_beta_C"/>
</dbReference>
<gene>
    <name evidence="12" type="ORF">MFMK1_001657</name>
</gene>
<dbReference type="InterPro" id="IPR011766">
    <property type="entry name" value="TPP_enzyme_TPP-bd"/>
</dbReference>
<feature type="domain" description="Thiamine pyrophosphate enzyme TPP-binding" evidence="10">
    <location>
        <begin position="56"/>
        <end position="194"/>
    </location>
</feature>
<evidence type="ECO:0000256" key="2">
    <source>
        <dbReference type="ARBA" id="ARBA00001964"/>
    </source>
</evidence>
<evidence type="ECO:0000313" key="12">
    <source>
        <dbReference type="EMBL" id="WRO21836.1"/>
    </source>
</evidence>
<dbReference type="InterPro" id="IPR051457">
    <property type="entry name" value="2-oxoacid:Fd_oxidoreductase"/>
</dbReference>
<keyword evidence="5" id="KW-0460">Magnesium</keyword>
<dbReference type="CDD" id="cd03375">
    <property type="entry name" value="TPP_OGFOR"/>
    <property type="match status" value="1"/>
</dbReference>
<comment type="cofactor">
    <cofactor evidence="1">
        <name>Mg(2+)</name>
        <dbReference type="ChEBI" id="CHEBI:18420"/>
    </cofactor>
</comment>
<dbReference type="NCBIfam" id="TIGR02177">
    <property type="entry name" value="PorB_KorB"/>
    <property type="match status" value="1"/>
</dbReference>
<evidence type="ECO:0000256" key="7">
    <source>
        <dbReference type="ARBA" id="ARBA00023004"/>
    </source>
</evidence>
<evidence type="ECO:0000259" key="10">
    <source>
        <dbReference type="Pfam" id="PF02775"/>
    </source>
</evidence>
<evidence type="ECO:0000256" key="5">
    <source>
        <dbReference type="ARBA" id="ARBA00022842"/>
    </source>
</evidence>